<dbReference type="Proteomes" id="UP000298460">
    <property type="component" value="Unassembled WGS sequence"/>
</dbReference>
<organism evidence="1 2">
    <name type="scientific">Desulfosporosinus fructosivorans</name>
    <dbReference type="NCBI Taxonomy" id="2018669"/>
    <lineage>
        <taxon>Bacteria</taxon>
        <taxon>Bacillati</taxon>
        <taxon>Bacillota</taxon>
        <taxon>Clostridia</taxon>
        <taxon>Eubacteriales</taxon>
        <taxon>Desulfitobacteriaceae</taxon>
        <taxon>Desulfosporosinus</taxon>
    </lineage>
</organism>
<evidence type="ECO:0000313" key="1">
    <source>
        <dbReference type="EMBL" id="TGE38166.1"/>
    </source>
</evidence>
<comment type="caution">
    <text evidence="1">The sequence shown here is derived from an EMBL/GenBank/DDBJ whole genome shotgun (WGS) entry which is preliminary data.</text>
</comment>
<sequence>MIAVVGIPIDISRFDDLSTMMNIKHVLMEIFCVLFGVTSSVCFSADNWHTVNLQEKNWLGAN</sequence>
<accession>A0A4Z0R940</accession>
<dbReference type="AlphaFoldDB" id="A0A4Z0R940"/>
<reference evidence="1 2" key="1">
    <citation type="submission" date="2019-03" db="EMBL/GenBank/DDBJ databases">
        <title>Draft Genome Sequence of Desulfosporosinus fructosivorans Strain 63.6F, Isolated from Marine Sediment in the Baltic Sea.</title>
        <authorList>
            <person name="Hausmann B."/>
            <person name="Vandieken V."/>
            <person name="Pjevac P."/>
            <person name="Schreck K."/>
            <person name="Herbold C.W."/>
            <person name="Loy A."/>
        </authorList>
    </citation>
    <scope>NUCLEOTIDE SEQUENCE [LARGE SCALE GENOMIC DNA]</scope>
    <source>
        <strain evidence="1 2">63.6F</strain>
    </source>
</reference>
<gene>
    <name evidence="1" type="ORF">E4K67_09325</name>
</gene>
<keyword evidence="2" id="KW-1185">Reference proteome</keyword>
<dbReference type="RefSeq" id="WP_135546146.1">
    <property type="nucleotide sequence ID" value="NZ_SPQQ01000003.1"/>
</dbReference>
<protein>
    <submittedName>
        <fullName evidence="1">Uncharacterized protein</fullName>
    </submittedName>
</protein>
<proteinExistence type="predicted"/>
<evidence type="ECO:0000313" key="2">
    <source>
        <dbReference type="Proteomes" id="UP000298460"/>
    </source>
</evidence>
<dbReference type="OrthoDB" id="2087000at2"/>
<dbReference type="EMBL" id="SPQQ01000003">
    <property type="protein sequence ID" value="TGE38166.1"/>
    <property type="molecule type" value="Genomic_DNA"/>
</dbReference>
<name>A0A4Z0R940_9FIRM</name>